<dbReference type="Gene3D" id="3.30.450.20">
    <property type="entry name" value="PAS domain"/>
    <property type="match status" value="1"/>
</dbReference>
<dbReference type="GO" id="GO:0006355">
    <property type="term" value="P:regulation of DNA-templated transcription"/>
    <property type="evidence" value="ECO:0007669"/>
    <property type="project" value="InterPro"/>
</dbReference>
<evidence type="ECO:0000259" key="1">
    <source>
        <dbReference type="PROSITE" id="PS50112"/>
    </source>
</evidence>
<dbReference type="CDD" id="cd00130">
    <property type="entry name" value="PAS"/>
    <property type="match status" value="1"/>
</dbReference>
<dbReference type="PROSITE" id="PS50112">
    <property type="entry name" value="PAS"/>
    <property type="match status" value="1"/>
</dbReference>
<dbReference type="SUPFAM" id="SSF55785">
    <property type="entry name" value="PYP-like sensor domain (PAS domain)"/>
    <property type="match status" value="1"/>
</dbReference>
<dbReference type="InterPro" id="IPR000014">
    <property type="entry name" value="PAS"/>
</dbReference>
<protein>
    <recommendedName>
        <fullName evidence="1">PAS domain-containing protein</fullName>
    </recommendedName>
</protein>
<feature type="non-terminal residue" evidence="2">
    <location>
        <position position="115"/>
    </location>
</feature>
<sequence length="115" mass="12929">MTQHGNLQHDNSKKIAELNDFYKSILNATINGVWVTDKDEVIVYTNKGMEKIAGISSDHIIGVQVLKDFPESTLKFFKPVYLKAKEKLTPFFYDAIPIISFIFNPVNSSKAGFAS</sequence>
<dbReference type="EMBL" id="BART01032354">
    <property type="protein sequence ID" value="GAH10055.1"/>
    <property type="molecule type" value="Genomic_DNA"/>
</dbReference>
<gene>
    <name evidence="2" type="ORF">S01H4_55940</name>
</gene>
<organism evidence="2">
    <name type="scientific">marine sediment metagenome</name>
    <dbReference type="NCBI Taxonomy" id="412755"/>
    <lineage>
        <taxon>unclassified sequences</taxon>
        <taxon>metagenomes</taxon>
        <taxon>ecological metagenomes</taxon>
    </lineage>
</organism>
<feature type="domain" description="PAS" evidence="1">
    <location>
        <begin position="18"/>
        <end position="69"/>
    </location>
</feature>
<dbReference type="NCBIfam" id="TIGR00229">
    <property type="entry name" value="sensory_box"/>
    <property type="match status" value="1"/>
</dbReference>
<comment type="caution">
    <text evidence="2">The sequence shown here is derived from an EMBL/GenBank/DDBJ whole genome shotgun (WGS) entry which is preliminary data.</text>
</comment>
<dbReference type="InterPro" id="IPR013767">
    <property type="entry name" value="PAS_fold"/>
</dbReference>
<reference evidence="2" key="1">
    <citation type="journal article" date="2014" name="Front. Microbiol.">
        <title>High frequency of phylogenetically diverse reductive dehalogenase-homologous genes in deep subseafloor sedimentary metagenomes.</title>
        <authorList>
            <person name="Kawai M."/>
            <person name="Futagami T."/>
            <person name="Toyoda A."/>
            <person name="Takaki Y."/>
            <person name="Nishi S."/>
            <person name="Hori S."/>
            <person name="Arai W."/>
            <person name="Tsubouchi T."/>
            <person name="Morono Y."/>
            <person name="Uchiyama I."/>
            <person name="Ito T."/>
            <person name="Fujiyama A."/>
            <person name="Inagaki F."/>
            <person name="Takami H."/>
        </authorList>
    </citation>
    <scope>NUCLEOTIDE SEQUENCE</scope>
    <source>
        <strain evidence="2">Expedition CK06-06</strain>
    </source>
</reference>
<dbReference type="InterPro" id="IPR035965">
    <property type="entry name" value="PAS-like_dom_sf"/>
</dbReference>
<name>X1DP90_9ZZZZ</name>
<accession>X1DP90</accession>
<dbReference type="AlphaFoldDB" id="X1DP90"/>
<dbReference type="Pfam" id="PF00989">
    <property type="entry name" value="PAS"/>
    <property type="match status" value="1"/>
</dbReference>
<dbReference type="SMART" id="SM00091">
    <property type="entry name" value="PAS"/>
    <property type="match status" value="1"/>
</dbReference>
<evidence type="ECO:0000313" key="2">
    <source>
        <dbReference type="EMBL" id="GAH10055.1"/>
    </source>
</evidence>
<proteinExistence type="predicted"/>